<dbReference type="OrthoDB" id="64318at2759"/>
<evidence type="ECO:0000256" key="1">
    <source>
        <dbReference type="SAM" id="MobiDB-lite"/>
    </source>
</evidence>
<evidence type="ECO:0000313" key="2">
    <source>
        <dbReference type="EMBL" id="TVU04931.1"/>
    </source>
</evidence>
<dbReference type="PANTHER" id="PTHR15663">
    <property type="entry name" value="COMM DOMAIN-CONTAINING PROTEIN 9"/>
    <property type="match status" value="1"/>
</dbReference>
<name>A0A5J9T260_9POAL</name>
<comment type="caution">
    <text evidence="2">The sequence shown here is derived from an EMBL/GenBank/DDBJ whole genome shotgun (WGS) entry which is preliminary data.</text>
</comment>
<dbReference type="InterPro" id="IPR037360">
    <property type="entry name" value="COMMD9"/>
</dbReference>
<accession>A0A5J9T260</accession>
<evidence type="ECO:0000313" key="3">
    <source>
        <dbReference type="Proteomes" id="UP000324897"/>
    </source>
</evidence>
<dbReference type="PANTHER" id="PTHR15663:SF4">
    <property type="entry name" value="COMM DOMAIN-CONTAINING PROTEIN 9"/>
    <property type="match status" value="1"/>
</dbReference>
<keyword evidence="3" id="KW-1185">Reference proteome</keyword>
<feature type="region of interest" description="Disordered" evidence="1">
    <location>
        <begin position="117"/>
        <end position="172"/>
    </location>
</feature>
<dbReference type="EMBL" id="RWGY01000051">
    <property type="protein sequence ID" value="TVU04931.1"/>
    <property type="molecule type" value="Genomic_DNA"/>
</dbReference>
<feature type="compositionally biased region" description="Polar residues" evidence="1">
    <location>
        <begin position="133"/>
        <end position="161"/>
    </location>
</feature>
<dbReference type="Proteomes" id="UP000324897">
    <property type="component" value="Unassembled WGS sequence"/>
</dbReference>
<dbReference type="Gramene" id="TVU04931">
    <property type="protein sequence ID" value="TVU04931"/>
    <property type="gene ID" value="EJB05_48075"/>
</dbReference>
<reference evidence="2 3" key="1">
    <citation type="journal article" date="2019" name="Sci. Rep.">
        <title>A high-quality genome of Eragrostis curvula grass provides insights into Poaceae evolution and supports new strategies to enhance forage quality.</title>
        <authorList>
            <person name="Carballo J."/>
            <person name="Santos B.A.C.M."/>
            <person name="Zappacosta D."/>
            <person name="Garbus I."/>
            <person name="Selva J.P."/>
            <person name="Gallo C.A."/>
            <person name="Diaz A."/>
            <person name="Albertini E."/>
            <person name="Caccamo M."/>
            <person name="Echenique V."/>
        </authorList>
    </citation>
    <scope>NUCLEOTIDE SEQUENCE [LARGE SCALE GENOMIC DNA]</scope>
    <source>
        <strain evidence="3">cv. Victoria</strain>
        <tissue evidence="2">Leaf</tissue>
    </source>
</reference>
<gene>
    <name evidence="2" type="ORF">EJB05_48075</name>
</gene>
<protein>
    <submittedName>
        <fullName evidence="2">Uncharacterized protein</fullName>
    </submittedName>
</protein>
<sequence length="271" mass="30294">MERERGAAALWGHGHLPLLARARSKESVEYILQALWRTRRTGLDAADRAVARDILQLSDDADLDPLLVCLRILIRRCVNENIAKEDIPKLFPREVSPELQKLLTLLLQKFQPEWQEDAKKDQASAPLPHSETTDGQLNQNGDTSEQPAASTAELQNGTTHAKGSVEPREREVKKFPLAKDSLDKMLKDSFPVKVQTPNALTDEAIDAAIVILIARCNDNFLISDQPTADILSRLRARANNARHNNTEWVSMITVEGLSMVAGTTQRIRIEQ</sequence>
<proteinExistence type="predicted"/>
<feature type="compositionally biased region" description="Basic and acidic residues" evidence="1">
    <location>
        <begin position="163"/>
        <end position="172"/>
    </location>
</feature>
<dbReference type="AlphaFoldDB" id="A0A5J9T260"/>
<organism evidence="2 3">
    <name type="scientific">Eragrostis curvula</name>
    <name type="common">weeping love grass</name>
    <dbReference type="NCBI Taxonomy" id="38414"/>
    <lineage>
        <taxon>Eukaryota</taxon>
        <taxon>Viridiplantae</taxon>
        <taxon>Streptophyta</taxon>
        <taxon>Embryophyta</taxon>
        <taxon>Tracheophyta</taxon>
        <taxon>Spermatophyta</taxon>
        <taxon>Magnoliopsida</taxon>
        <taxon>Liliopsida</taxon>
        <taxon>Poales</taxon>
        <taxon>Poaceae</taxon>
        <taxon>PACMAD clade</taxon>
        <taxon>Chloridoideae</taxon>
        <taxon>Eragrostideae</taxon>
        <taxon>Eragrostidinae</taxon>
        <taxon>Eragrostis</taxon>
    </lineage>
</organism>